<keyword evidence="10" id="KW-1185">Reference proteome</keyword>
<feature type="domain" description="MacB-like periplasmic core" evidence="8">
    <location>
        <begin position="20"/>
        <end position="229"/>
    </location>
</feature>
<evidence type="ECO:0000256" key="1">
    <source>
        <dbReference type="ARBA" id="ARBA00004651"/>
    </source>
</evidence>
<dbReference type="PANTHER" id="PTHR30572">
    <property type="entry name" value="MEMBRANE COMPONENT OF TRANSPORTER-RELATED"/>
    <property type="match status" value="1"/>
</dbReference>
<evidence type="ECO:0000256" key="6">
    <source>
        <dbReference type="SAM" id="Phobius"/>
    </source>
</evidence>
<feature type="transmembrane region" description="Helical" evidence="6">
    <location>
        <begin position="382"/>
        <end position="403"/>
    </location>
</feature>
<evidence type="ECO:0000313" key="10">
    <source>
        <dbReference type="Proteomes" id="UP001501153"/>
    </source>
</evidence>
<proteinExistence type="predicted"/>
<dbReference type="PANTHER" id="PTHR30572:SF18">
    <property type="entry name" value="ABC-TYPE MACROLIDE FAMILY EXPORT SYSTEM PERMEASE COMPONENT 2"/>
    <property type="match status" value="1"/>
</dbReference>
<evidence type="ECO:0000259" key="8">
    <source>
        <dbReference type="Pfam" id="PF12704"/>
    </source>
</evidence>
<keyword evidence="3 6" id="KW-0812">Transmembrane</keyword>
<evidence type="ECO:0000256" key="2">
    <source>
        <dbReference type="ARBA" id="ARBA00022475"/>
    </source>
</evidence>
<dbReference type="EMBL" id="BAABGZ010000013">
    <property type="protein sequence ID" value="GAA4352611.1"/>
    <property type="molecule type" value="Genomic_DNA"/>
</dbReference>
<evidence type="ECO:0000256" key="5">
    <source>
        <dbReference type="ARBA" id="ARBA00023136"/>
    </source>
</evidence>
<dbReference type="Pfam" id="PF12704">
    <property type="entry name" value="MacB_PCD"/>
    <property type="match status" value="1"/>
</dbReference>
<gene>
    <name evidence="9" type="ORF">GCM10023185_12480</name>
</gene>
<dbReference type="Pfam" id="PF02687">
    <property type="entry name" value="FtsX"/>
    <property type="match status" value="1"/>
</dbReference>
<feature type="transmembrane region" description="Helical" evidence="6">
    <location>
        <begin position="21"/>
        <end position="41"/>
    </location>
</feature>
<evidence type="ECO:0000256" key="3">
    <source>
        <dbReference type="ARBA" id="ARBA00022692"/>
    </source>
</evidence>
<protein>
    <submittedName>
        <fullName evidence="9">ABC transporter permease</fullName>
    </submittedName>
</protein>
<accession>A0ABP8I6V7</accession>
<dbReference type="InterPro" id="IPR050250">
    <property type="entry name" value="Macrolide_Exporter_MacB"/>
</dbReference>
<feature type="transmembrane region" description="Helical" evidence="6">
    <location>
        <begin position="288"/>
        <end position="308"/>
    </location>
</feature>
<evidence type="ECO:0000313" key="9">
    <source>
        <dbReference type="EMBL" id="GAA4352611.1"/>
    </source>
</evidence>
<keyword evidence="2" id="KW-1003">Cell membrane</keyword>
<dbReference type="RefSeq" id="WP_345234868.1">
    <property type="nucleotide sequence ID" value="NZ_BAABGZ010000013.1"/>
</dbReference>
<feature type="domain" description="ABC3 transporter permease C-terminal" evidence="7">
    <location>
        <begin position="294"/>
        <end position="410"/>
    </location>
</feature>
<comment type="caution">
    <text evidence="9">The sequence shown here is derived from an EMBL/GenBank/DDBJ whole genome shotgun (WGS) entry which is preliminary data.</text>
</comment>
<organism evidence="9 10">
    <name type="scientific">Hymenobacter saemangeumensis</name>
    <dbReference type="NCBI Taxonomy" id="1084522"/>
    <lineage>
        <taxon>Bacteria</taxon>
        <taxon>Pseudomonadati</taxon>
        <taxon>Bacteroidota</taxon>
        <taxon>Cytophagia</taxon>
        <taxon>Cytophagales</taxon>
        <taxon>Hymenobacteraceae</taxon>
        <taxon>Hymenobacter</taxon>
    </lineage>
</organism>
<keyword evidence="4 6" id="KW-1133">Transmembrane helix</keyword>
<name>A0ABP8I6V7_9BACT</name>
<feature type="transmembrane region" description="Helical" evidence="6">
    <location>
        <begin position="340"/>
        <end position="362"/>
    </location>
</feature>
<dbReference type="Proteomes" id="UP001501153">
    <property type="component" value="Unassembled WGS sequence"/>
</dbReference>
<reference evidence="10" key="1">
    <citation type="journal article" date="2019" name="Int. J. Syst. Evol. Microbiol.">
        <title>The Global Catalogue of Microorganisms (GCM) 10K type strain sequencing project: providing services to taxonomists for standard genome sequencing and annotation.</title>
        <authorList>
            <consortium name="The Broad Institute Genomics Platform"/>
            <consortium name="The Broad Institute Genome Sequencing Center for Infectious Disease"/>
            <person name="Wu L."/>
            <person name="Ma J."/>
        </authorList>
    </citation>
    <scope>NUCLEOTIDE SEQUENCE [LARGE SCALE GENOMIC DNA]</scope>
    <source>
        <strain evidence="10">JCM 17923</strain>
    </source>
</reference>
<dbReference type="InterPro" id="IPR025857">
    <property type="entry name" value="MacB_PCD"/>
</dbReference>
<sequence length="421" mass="47009">MLLNYLKIAWRVLLRRKFFTFISLFGISFTLMVLLVVFALFDHLTGAHMPEKRMDRMLFVSSLRQEMQDNQGWMNSPMSVRFIDTYVRTMKTPERVALTSSVGNATAFANNKLMPLDIRYTDGEFWNIMEFDFLDGRAFTASEVKQSQPVCVVNEATARAYFGTAVGVVGKIIEIDLKRFRVAGVVPNVSAAHIYSYSDVWVPYTLSRNVFSDNRLSGDFIPVLLAPSAAKVDEMYAEYNQVISRVEIPNPKEVMKIYSWADPVLASFTRQLFFDSTTKTGASGLEKFYLIVSVLGLLFMLLPTLNLVNLNVTRILERSSEIGVRKAFGASSRTLVGQFLVENVVLACLGGALGLLMAAATLALLNDLHVVAYAQFNLSGRVFGYGLLLTLFFGLLSGVYPAWKMSRLNPAVALHGNADRN</sequence>
<comment type="subcellular location">
    <subcellularLocation>
        <location evidence="1">Cell membrane</location>
        <topology evidence="1">Multi-pass membrane protein</topology>
    </subcellularLocation>
</comment>
<dbReference type="InterPro" id="IPR003838">
    <property type="entry name" value="ABC3_permease_C"/>
</dbReference>
<evidence type="ECO:0000259" key="7">
    <source>
        <dbReference type="Pfam" id="PF02687"/>
    </source>
</evidence>
<evidence type="ECO:0000256" key="4">
    <source>
        <dbReference type="ARBA" id="ARBA00022989"/>
    </source>
</evidence>
<keyword evidence="5 6" id="KW-0472">Membrane</keyword>